<comment type="caution">
    <text evidence="2">The sequence shown here is derived from an EMBL/GenBank/DDBJ whole genome shotgun (WGS) entry which is preliminary data.</text>
</comment>
<protein>
    <submittedName>
        <fullName evidence="2">Uncharacterized protein</fullName>
    </submittedName>
</protein>
<proteinExistence type="predicted"/>
<dbReference type="EMBL" id="JAINUF010000013">
    <property type="protein sequence ID" value="KAJ8343604.1"/>
    <property type="molecule type" value="Genomic_DNA"/>
</dbReference>
<keyword evidence="3" id="KW-1185">Reference proteome</keyword>
<gene>
    <name evidence="2" type="ORF">SKAU_G00309330</name>
</gene>
<organism evidence="2 3">
    <name type="scientific">Synaphobranchus kaupii</name>
    <name type="common">Kaup's arrowtooth eel</name>
    <dbReference type="NCBI Taxonomy" id="118154"/>
    <lineage>
        <taxon>Eukaryota</taxon>
        <taxon>Metazoa</taxon>
        <taxon>Chordata</taxon>
        <taxon>Craniata</taxon>
        <taxon>Vertebrata</taxon>
        <taxon>Euteleostomi</taxon>
        <taxon>Actinopterygii</taxon>
        <taxon>Neopterygii</taxon>
        <taxon>Teleostei</taxon>
        <taxon>Anguilliformes</taxon>
        <taxon>Synaphobranchidae</taxon>
        <taxon>Synaphobranchus</taxon>
    </lineage>
</organism>
<dbReference type="AlphaFoldDB" id="A0A9Q1ERJ5"/>
<feature type="region of interest" description="Disordered" evidence="1">
    <location>
        <begin position="1"/>
        <end position="48"/>
    </location>
</feature>
<name>A0A9Q1ERJ5_SYNKA</name>
<evidence type="ECO:0000256" key="1">
    <source>
        <dbReference type="SAM" id="MobiDB-lite"/>
    </source>
</evidence>
<accession>A0A9Q1ERJ5</accession>
<sequence length="167" mass="18120">MVNGAVFSDGTHSSAERQLPAPGPPGAVTTPKPKEDEPTSSATTLNPAVVRQHDFPRRQWSGALCRRGDRLLHPAKKLRVNTVAFPSLNQQEHEPPPPPADVITALPSSSPHLLTYSGLIFRRQSNKTKESRSFEPACSMLITTVPNNRTVTTAMSHGNHELSCSVL</sequence>
<evidence type="ECO:0000313" key="2">
    <source>
        <dbReference type="EMBL" id="KAJ8343604.1"/>
    </source>
</evidence>
<evidence type="ECO:0000313" key="3">
    <source>
        <dbReference type="Proteomes" id="UP001152622"/>
    </source>
</evidence>
<dbReference type="Proteomes" id="UP001152622">
    <property type="component" value="Chromosome 13"/>
</dbReference>
<reference evidence="2" key="1">
    <citation type="journal article" date="2023" name="Science">
        <title>Genome structures resolve the early diversification of teleost fishes.</title>
        <authorList>
            <person name="Parey E."/>
            <person name="Louis A."/>
            <person name="Montfort J."/>
            <person name="Bouchez O."/>
            <person name="Roques C."/>
            <person name="Iampietro C."/>
            <person name="Lluch J."/>
            <person name="Castinel A."/>
            <person name="Donnadieu C."/>
            <person name="Desvignes T."/>
            <person name="Floi Bucao C."/>
            <person name="Jouanno E."/>
            <person name="Wen M."/>
            <person name="Mejri S."/>
            <person name="Dirks R."/>
            <person name="Jansen H."/>
            <person name="Henkel C."/>
            <person name="Chen W.J."/>
            <person name="Zahm M."/>
            <person name="Cabau C."/>
            <person name="Klopp C."/>
            <person name="Thompson A.W."/>
            <person name="Robinson-Rechavi M."/>
            <person name="Braasch I."/>
            <person name="Lecointre G."/>
            <person name="Bobe J."/>
            <person name="Postlethwait J.H."/>
            <person name="Berthelot C."/>
            <person name="Roest Crollius H."/>
            <person name="Guiguen Y."/>
        </authorList>
    </citation>
    <scope>NUCLEOTIDE SEQUENCE</scope>
    <source>
        <strain evidence="2">WJC10195</strain>
    </source>
</reference>